<evidence type="ECO:0000313" key="1">
    <source>
        <dbReference type="EMBL" id="PSL34298.1"/>
    </source>
</evidence>
<organism evidence="1 2">
    <name type="scientific">Planomicrobium soli</name>
    <dbReference type="NCBI Taxonomy" id="1176648"/>
    <lineage>
        <taxon>Bacteria</taxon>
        <taxon>Bacillati</taxon>
        <taxon>Bacillota</taxon>
        <taxon>Bacilli</taxon>
        <taxon>Bacillales</taxon>
        <taxon>Caryophanaceae</taxon>
        <taxon>Planomicrobium</taxon>
    </lineage>
</organism>
<dbReference type="AlphaFoldDB" id="A0A2P8GK08"/>
<sequence>MAFPNQLTYTLAAHSVVVDRIPRQPLSQDLRPMIDEIKRWSGAQNDGVAVSYFFRQYALFVSAQFDLITNHNSYIACSWQNLQFDRVLNYGYNLLQTHVDSRYFSTILPEKRFDAIHFVLHQQTAEFITEFRKLVKISPITLWENILGSVLWFYASLEKRNPRRAAEDMEWLLESANWQPIRTSYMQKLVGSQPLERAISSPLRKTCCLYKELPRFATCTFCPQPK</sequence>
<accession>A0A2P8GK08</accession>
<keyword evidence="2" id="KW-1185">Reference proteome</keyword>
<proteinExistence type="predicted"/>
<dbReference type="RefSeq" id="WP_106533947.1">
    <property type="nucleotide sequence ID" value="NZ_PYAT01000009.1"/>
</dbReference>
<dbReference type="OrthoDB" id="5870636at2"/>
<evidence type="ECO:0000313" key="2">
    <source>
        <dbReference type="Proteomes" id="UP000242682"/>
    </source>
</evidence>
<reference evidence="1 2" key="1">
    <citation type="submission" date="2018-03" db="EMBL/GenBank/DDBJ databases">
        <title>Genomic Encyclopedia of Type Strains, Phase III (KMG-III): the genomes of soil and plant-associated and newly described type strains.</title>
        <authorList>
            <person name="Whitman W."/>
        </authorList>
    </citation>
    <scope>NUCLEOTIDE SEQUENCE [LARGE SCALE GENOMIC DNA]</scope>
    <source>
        <strain evidence="1 2">CGMCC 1.12259</strain>
    </source>
</reference>
<dbReference type="Proteomes" id="UP000242682">
    <property type="component" value="Unassembled WGS sequence"/>
</dbReference>
<name>A0A2P8GK08_9BACL</name>
<protein>
    <submittedName>
        <fullName evidence="1">Ferric iron reductase protein FhuF</fullName>
    </submittedName>
</protein>
<comment type="caution">
    <text evidence="1">The sequence shown here is derived from an EMBL/GenBank/DDBJ whole genome shotgun (WGS) entry which is preliminary data.</text>
</comment>
<gene>
    <name evidence="1" type="ORF">B0H99_10924</name>
</gene>
<dbReference type="EMBL" id="PYAT01000009">
    <property type="protein sequence ID" value="PSL34298.1"/>
    <property type="molecule type" value="Genomic_DNA"/>
</dbReference>